<keyword evidence="6" id="KW-0009">Actin-binding</keyword>
<dbReference type="PROSITE" id="PS51565">
    <property type="entry name" value="SAM_MT85_SETD3"/>
    <property type="match status" value="1"/>
</dbReference>
<dbReference type="SUPFAM" id="SSF82199">
    <property type="entry name" value="SET domain"/>
    <property type="match status" value="1"/>
</dbReference>
<evidence type="ECO:0000256" key="8">
    <source>
        <dbReference type="SAM" id="MobiDB-lite"/>
    </source>
</evidence>
<dbReference type="InterPro" id="IPR001214">
    <property type="entry name" value="SET_dom"/>
</dbReference>
<keyword evidence="4 7" id="KW-0808">Transferase</keyword>
<sequence>MNTASMAQVKHNTQRIAALAHEVVGQARNEEERWKSFLQLHAALQELKRRQQKKKKGVEPSGPTRDDLEQLRVWLLKNGLDSKWLEGIEFAANLPEGSGVVAKKDFKKGEPFLQVPRKLMFTCQAMQNTPLGQLLKVDKFLAQSPSLCLALHLLVEKHNHSSFWTPYIKTLPKSYGTCLYFTLEELEGLRGSPTFTSAIKVIATVAIQYTYIHDLFQIRKDILHINAFTWDEFIWAMSAVGSRQNQVPQWGHNALSEYALIPAWDMCNHDHGDLQTFWDVNSDSTESHAMRAYKKGEQVYIFYGPRPNSDLLLHAGFVYENNRFDALAIRVRLAPDAEHIKDKLRLLHLNNMKMDSQYYLYGLGLAVDLMAFLRIHAMNEQELQQVLGAYDQQEAKVHNGEHPASNGEVVASGVFDPRVKLNDRNELAALQLAEAKCLSLLSLYPTTLQVANGVELKQEDQAALRTTSLTPNMRAVTLLRLKEKEILNRTLDAIRLLKGEVGGTVGAAPSPASSSSNGTVAPAQQPSKNKKRKNRKKKTAAAAATTSEESETPAAASSPTTEEKDRTA</sequence>
<dbReference type="Proteomes" id="UP000011083">
    <property type="component" value="Unassembled WGS sequence"/>
</dbReference>
<feature type="compositionally biased region" description="Low complexity" evidence="8">
    <location>
        <begin position="540"/>
        <end position="560"/>
    </location>
</feature>
<feature type="compositionally biased region" description="Basic residues" evidence="8">
    <location>
        <begin position="528"/>
        <end position="539"/>
    </location>
</feature>
<protein>
    <recommendedName>
        <fullName evidence="7">protein-histidine N-methyltransferase</fullName>
        <ecNumber evidence="7">2.1.1.85</ecNumber>
    </recommendedName>
</protein>
<dbReference type="GO" id="GO:0018064">
    <property type="term" value="F:protein-L-histidine N-tele-methyltransferase activity"/>
    <property type="evidence" value="ECO:0007669"/>
    <property type="project" value="UniProtKB-EC"/>
</dbReference>
<dbReference type="GeneID" id="14913987"/>
<dbReference type="EMBL" id="KB008093">
    <property type="protein sequence ID" value="ELR13522.1"/>
    <property type="molecule type" value="Genomic_DNA"/>
</dbReference>
<proteinExistence type="inferred from homology"/>
<reference evidence="10 11" key="1">
    <citation type="journal article" date="2013" name="Genome Biol.">
        <title>Genome of Acanthamoeba castellanii highlights extensive lateral gene transfer and early evolution of tyrosine kinase signaling.</title>
        <authorList>
            <person name="Clarke M."/>
            <person name="Lohan A.J."/>
            <person name="Liu B."/>
            <person name="Lagkouvardos I."/>
            <person name="Roy S."/>
            <person name="Zafar N."/>
            <person name="Bertelli C."/>
            <person name="Schilde C."/>
            <person name="Kianianmomeni A."/>
            <person name="Burglin T.R."/>
            <person name="Frech C."/>
            <person name="Turcotte B."/>
            <person name="Kopec K.O."/>
            <person name="Synnott J.M."/>
            <person name="Choo C."/>
            <person name="Paponov I."/>
            <person name="Finkler A."/>
            <person name="Soon Heng Tan C."/>
            <person name="Hutchins A.P."/>
            <person name="Weinmeier T."/>
            <person name="Rattei T."/>
            <person name="Chu J.S."/>
            <person name="Gimenez G."/>
            <person name="Irimia M."/>
            <person name="Rigden D.J."/>
            <person name="Fitzpatrick D.A."/>
            <person name="Lorenzo-Morales J."/>
            <person name="Bateman A."/>
            <person name="Chiu C.H."/>
            <person name="Tang P."/>
            <person name="Hegemann P."/>
            <person name="Fromm H."/>
            <person name="Raoult D."/>
            <person name="Greub G."/>
            <person name="Miranda-Saavedra D."/>
            <person name="Chen N."/>
            <person name="Nash P."/>
            <person name="Ginger M.L."/>
            <person name="Horn M."/>
            <person name="Schaap P."/>
            <person name="Caler L."/>
            <person name="Loftus B."/>
        </authorList>
    </citation>
    <scope>NUCLEOTIDE SEQUENCE [LARGE SCALE GENOMIC DNA]</scope>
    <source>
        <strain evidence="10 11">Neff</strain>
    </source>
</reference>
<comment type="catalytic activity">
    <reaction evidence="7">
        <text>L-histidyl-[protein] + S-adenosyl-L-methionine = N(tele)-methyl-L-histidyl-[protein] + S-adenosyl-L-homocysteine + H(+)</text>
        <dbReference type="Rhea" id="RHEA:19369"/>
        <dbReference type="Rhea" id="RHEA-COMP:9745"/>
        <dbReference type="Rhea" id="RHEA-COMP:11600"/>
        <dbReference type="ChEBI" id="CHEBI:15378"/>
        <dbReference type="ChEBI" id="CHEBI:16367"/>
        <dbReference type="ChEBI" id="CHEBI:29979"/>
        <dbReference type="ChEBI" id="CHEBI:57856"/>
        <dbReference type="ChEBI" id="CHEBI:59789"/>
        <dbReference type="EC" id="2.1.1.85"/>
    </reaction>
</comment>
<feature type="region of interest" description="Disordered" evidence="8">
    <location>
        <begin position="507"/>
        <end position="568"/>
    </location>
</feature>
<dbReference type="RefSeq" id="XP_004335535.1">
    <property type="nucleotide sequence ID" value="XM_004335487.1"/>
</dbReference>
<keyword evidence="5 7" id="KW-0949">S-adenosyl-L-methionine</keyword>
<organism evidence="10 11">
    <name type="scientific">Acanthamoeba castellanii (strain ATCC 30010 / Neff)</name>
    <dbReference type="NCBI Taxonomy" id="1257118"/>
    <lineage>
        <taxon>Eukaryota</taxon>
        <taxon>Amoebozoa</taxon>
        <taxon>Discosea</taxon>
        <taxon>Longamoebia</taxon>
        <taxon>Centramoebida</taxon>
        <taxon>Acanthamoebidae</taxon>
        <taxon>Acanthamoeba</taxon>
    </lineage>
</organism>
<evidence type="ECO:0000256" key="2">
    <source>
        <dbReference type="ARBA" id="ARBA00022490"/>
    </source>
</evidence>
<evidence type="ECO:0000256" key="4">
    <source>
        <dbReference type="ARBA" id="ARBA00022679"/>
    </source>
</evidence>
<comment type="similarity">
    <text evidence="7">Belongs to the class V-like SAM-binding methyltransferase superfamily. SETD3 actin-histidine methyltransferase family.</text>
</comment>
<feature type="compositionally biased region" description="Low complexity" evidence="8">
    <location>
        <begin position="507"/>
        <end position="521"/>
    </location>
</feature>
<evidence type="ECO:0000256" key="7">
    <source>
        <dbReference type="PROSITE-ProRule" id="PRU00898"/>
    </source>
</evidence>
<dbReference type="OMA" id="SFANQNQ"/>
<dbReference type="InterPro" id="IPR044428">
    <property type="entry name" value="SETD3_SET"/>
</dbReference>
<dbReference type="Gene3D" id="3.90.1420.10">
    <property type="entry name" value="Rubisco LSMT, substrate-binding domain"/>
    <property type="match status" value="1"/>
</dbReference>
<name>L8GKH1_ACACF</name>
<dbReference type="Gene3D" id="3.90.1410.10">
    <property type="entry name" value="set domain protein methyltransferase, domain 1"/>
    <property type="match status" value="1"/>
</dbReference>
<comment type="subcellular location">
    <subcellularLocation>
        <location evidence="1">Cytoplasm</location>
    </subcellularLocation>
</comment>
<evidence type="ECO:0000259" key="9">
    <source>
        <dbReference type="PROSITE" id="PS50280"/>
    </source>
</evidence>
<dbReference type="GO" id="GO:0003779">
    <property type="term" value="F:actin binding"/>
    <property type="evidence" value="ECO:0007669"/>
    <property type="project" value="UniProtKB-KW"/>
</dbReference>
<dbReference type="GO" id="GO:0032259">
    <property type="term" value="P:methylation"/>
    <property type="evidence" value="ECO:0007669"/>
    <property type="project" value="UniProtKB-KW"/>
</dbReference>
<dbReference type="PANTHER" id="PTHR13271:SF47">
    <property type="entry name" value="ACTIN-HISTIDINE N-METHYLTRANSFERASE"/>
    <property type="match status" value="1"/>
</dbReference>
<dbReference type="InterPro" id="IPR046341">
    <property type="entry name" value="SET_dom_sf"/>
</dbReference>
<dbReference type="InterPro" id="IPR025785">
    <property type="entry name" value="SETD3"/>
</dbReference>
<evidence type="ECO:0000256" key="5">
    <source>
        <dbReference type="ARBA" id="ARBA00022691"/>
    </source>
</evidence>
<dbReference type="GO" id="GO:0016279">
    <property type="term" value="F:protein-lysine N-methyltransferase activity"/>
    <property type="evidence" value="ECO:0007669"/>
    <property type="project" value="TreeGrafter"/>
</dbReference>
<dbReference type="VEuPathDB" id="AmoebaDB:ACA1_247260"/>
<dbReference type="AlphaFoldDB" id="L8GKH1"/>
<dbReference type="Pfam" id="PF09273">
    <property type="entry name" value="Rubis-subs-bind"/>
    <property type="match status" value="1"/>
</dbReference>
<feature type="domain" description="SET" evidence="9">
    <location>
        <begin position="86"/>
        <end position="304"/>
    </location>
</feature>
<evidence type="ECO:0000313" key="11">
    <source>
        <dbReference type="Proteomes" id="UP000011083"/>
    </source>
</evidence>
<keyword evidence="2" id="KW-0963">Cytoplasm</keyword>
<dbReference type="InterPro" id="IPR015353">
    <property type="entry name" value="Rubisco_LSMT_subst-bd"/>
</dbReference>
<keyword evidence="3 7" id="KW-0489">Methyltransferase</keyword>
<accession>L8GKH1</accession>
<dbReference type="InterPro" id="IPR036464">
    <property type="entry name" value="Rubisco_LSMT_subst-bd_sf"/>
</dbReference>
<dbReference type="InterPro" id="IPR050600">
    <property type="entry name" value="SETD3_SETD6_MTase"/>
</dbReference>
<evidence type="ECO:0000256" key="1">
    <source>
        <dbReference type="ARBA" id="ARBA00004496"/>
    </source>
</evidence>
<evidence type="ECO:0000313" key="10">
    <source>
        <dbReference type="EMBL" id="ELR13522.1"/>
    </source>
</evidence>
<dbReference type="KEGG" id="acan:ACA1_247260"/>
<dbReference type="OrthoDB" id="441812at2759"/>
<dbReference type="PANTHER" id="PTHR13271">
    <property type="entry name" value="UNCHARACTERIZED PUTATIVE METHYLTRANSFERASE"/>
    <property type="match status" value="1"/>
</dbReference>
<dbReference type="Pfam" id="PF00856">
    <property type="entry name" value="SET"/>
    <property type="match status" value="1"/>
</dbReference>
<evidence type="ECO:0000256" key="3">
    <source>
        <dbReference type="ARBA" id="ARBA00022603"/>
    </source>
</evidence>
<dbReference type="PROSITE" id="PS50280">
    <property type="entry name" value="SET"/>
    <property type="match status" value="1"/>
</dbReference>
<evidence type="ECO:0000256" key="6">
    <source>
        <dbReference type="ARBA" id="ARBA00023203"/>
    </source>
</evidence>
<keyword evidence="11" id="KW-1185">Reference proteome</keyword>
<dbReference type="CDD" id="cd19176">
    <property type="entry name" value="SET_SETD3"/>
    <property type="match status" value="1"/>
</dbReference>
<dbReference type="EC" id="2.1.1.85" evidence="7"/>
<dbReference type="SUPFAM" id="SSF81822">
    <property type="entry name" value="RuBisCo LSMT C-terminal, substrate-binding domain"/>
    <property type="match status" value="1"/>
</dbReference>
<dbReference type="GO" id="GO:0005737">
    <property type="term" value="C:cytoplasm"/>
    <property type="evidence" value="ECO:0007669"/>
    <property type="project" value="UniProtKB-SubCell"/>
</dbReference>
<gene>
    <name evidence="10" type="ORF">ACA1_247260</name>
</gene>